<dbReference type="InterPro" id="IPR012902">
    <property type="entry name" value="N_methyl_site"/>
</dbReference>
<dbReference type="Pfam" id="PF07963">
    <property type="entry name" value="N_methyl"/>
    <property type="match status" value="1"/>
</dbReference>
<dbReference type="GO" id="GO:0015627">
    <property type="term" value="C:type II protein secretion system complex"/>
    <property type="evidence" value="ECO:0007669"/>
    <property type="project" value="InterPro"/>
</dbReference>
<name>A0A4S3KDA1_9GAMM</name>
<dbReference type="PANTHER" id="PTHR30093">
    <property type="entry name" value="GENERAL SECRETION PATHWAY PROTEIN G"/>
    <property type="match status" value="1"/>
</dbReference>
<reference evidence="7 8" key="1">
    <citation type="submission" date="2017-02" db="EMBL/GenBank/DDBJ databases">
        <title>Whole genome sequencing of Rhodanobacter lindaniclasticus DSM 17932.</title>
        <authorList>
            <person name="Kumar S."/>
            <person name="Patil P."/>
            <person name="Patil P.B."/>
        </authorList>
    </citation>
    <scope>NUCLEOTIDE SEQUENCE [LARGE SCALE GENOMIC DNA]</scope>
    <source>
        <strain evidence="7 8">DSM 17932</strain>
    </source>
</reference>
<dbReference type="GO" id="GO:0043683">
    <property type="term" value="P:type IV pilus assembly"/>
    <property type="evidence" value="ECO:0007669"/>
    <property type="project" value="InterPro"/>
</dbReference>
<comment type="subcellular location">
    <subcellularLocation>
        <location evidence="1">Membrane</location>
        <topology evidence="1">Single-pass membrane protein</topology>
    </subcellularLocation>
</comment>
<evidence type="ECO:0000256" key="6">
    <source>
        <dbReference type="SAM" id="Phobius"/>
    </source>
</evidence>
<evidence type="ECO:0000256" key="1">
    <source>
        <dbReference type="ARBA" id="ARBA00004167"/>
    </source>
</evidence>
<evidence type="ECO:0000256" key="4">
    <source>
        <dbReference type="ARBA" id="ARBA00022989"/>
    </source>
</evidence>
<dbReference type="EMBL" id="MWIO01000035">
    <property type="protein sequence ID" value="THD06462.1"/>
    <property type="molecule type" value="Genomic_DNA"/>
</dbReference>
<organism evidence="7 8">
    <name type="scientific">Rhodanobacter lindaniclasticus</name>
    <dbReference type="NCBI Taxonomy" id="75310"/>
    <lineage>
        <taxon>Bacteria</taxon>
        <taxon>Pseudomonadati</taxon>
        <taxon>Pseudomonadota</taxon>
        <taxon>Gammaproteobacteria</taxon>
        <taxon>Lysobacterales</taxon>
        <taxon>Rhodanobacteraceae</taxon>
        <taxon>Rhodanobacter</taxon>
    </lineage>
</organism>
<evidence type="ECO:0000313" key="8">
    <source>
        <dbReference type="Proteomes" id="UP000306317"/>
    </source>
</evidence>
<dbReference type="Gene3D" id="3.30.700.10">
    <property type="entry name" value="Glycoprotein, Type 4 Pilin"/>
    <property type="match status" value="1"/>
</dbReference>
<dbReference type="PANTHER" id="PTHR30093:SF47">
    <property type="entry name" value="TYPE IV PILUS NON-CORE MINOR PILIN PILE"/>
    <property type="match status" value="1"/>
</dbReference>
<dbReference type="PRINTS" id="PR00885">
    <property type="entry name" value="BCTERIALGSPH"/>
</dbReference>
<keyword evidence="5 6" id="KW-0472">Membrane</keyword>
<sequence>MGHMRGFTLLELMIVVVIIAVLAAIAIPTYGRYAFRAHRADGQELLLRVATAQERYYATANAYGGLTDIGFTNPAPSEKGFYSVTVVASSSSQAFVATATPVGGQANDLCGPLTIDNAGNKTPGPASASSNSNGSCW</sequence>
<proteinExistence type="predicted"/>
<dbReference type="InterPro" id="IPR031982">
    <property type="entry name" value="PilE-like"/>
</dbReference>
<comment type="caution">
    <text evidence="7">The sequence shown here is derived from an EMBL/GenBank/DDBJ whole genome shotgun (WGS) entry which is preliminary data.</text>
</comment>
<evidence type="ECO:0000313" key="7">
    <source>
        <dbReference type="EMBL" id="THD06462.1"/>
    </source>
</evidence>
<evidence type="ECO:0000256" key="5">
    <source>
        <dbReference type="ARBA" id="ARBA00023136"/>
    </source>
</evidence>
<protein>
    <recommendedName>
        <fullName evidence="9">Pilus assembly protein PilE</fullName>
    </recommendedName>
</protein>
<dbReference type="PROSITE" id="PS00409">
    <property type="entry name" value="PROKAR_NTER_METHYL"/>
    <property type="match status" value="1"/>
</dbReference>
<evidence type="ECO:0008006" key="9">
    <source>
        <dbReference type="Google" id="ProtNLM"/>
    </source>
</evidence>
<dbReference type="GO" id="GO:0015628">
    <property type="term" value="P:protein secretion by the type II secretion system"/>
    <property type="evidence" value="ECO:0007669"/>
    <property type="project" value="InterPro"/>
</dbReference>
<dbReference type="Pfam" id="PF16732">
    <property type="entry name" value="ComP_DUS"/>
    <property type="match status" value="1"/>
</dbReference>
<keyword evidence="2" id="KW-0488">Methylation</keyword>
<keyword evidence="3 6" id="KW-0812">Transmembrane</keyword>
<accession>A0A4S3KDA1</accession>
<dbReference type="SUPFAM" id="SSF54523">
    <property type="entry name" value="Pili subunits"/>
    <property type="match status" value="1"/>
</dbReference>
<keyword evidence="8" id="KW-1185">Reference proteome</keyword>
<keyword evidence="4 6" id="KW-1133">Transmembrane helix</keyword>
<gene>
    <name evidence="7" type="ORF">B1991_13145</name>
</gene>
<dbReference type="InterPro" id="IPR045584">
    <property type="entry name" value="Pilin-like"/>
</dbReference>
<dbReference type="InterPro" id="IPR002416">
    <property type="entry name" value="T2SS_protein-GspH"/>
</dbReference>
<feature type="transmembrane region" description="Helical" evidence="6">
    <location>
        <begin position="12"/>
        <end position="30"/>
    </location>
</feature>
<evidence type="ECO:0000256" key="2">
    <source>
        <dbReference type="ARBA" id="ARBA00022481"/>
    </source>
</evidence>
<dbReference type="NCBIfam" id="TIGR02532">
    <property type="entry name" value="IV_pilin_GFxxxE"/>
    <property type="match status" value="1"/>
</dbReference>
<dbReference type="Proteomes" id="UP000306317">
    <property type="component" value="Unassembled WGS sequence"/>
</dbReference>
<evidence type="ECO:0000256" key="3">
    <source>
        <dbReference type="ARBA" id="ARBA00022692"/>
    </source>
</evidence>
<dbReference type="AlphaFoldDB" id="A0A4S3KDA1"/>
<dbReference type="GO" id="GO:0016020">
    <property type="term" value="C:membrane"/>
    <property type="evidence" value="ECO:0007669"/>
    <property type="project" value="UniProtKB-SubCell"/>
</dbReference>